<dbReference type="InterPro" id="IPR052348">
    <property type="entry name" value="Metallopeptidase_M50B"/>
</dbReference>
<accession>A0A179D5L2</accession>
<keyword evidence="10 13" id="KW-1133">Transmembrane helix</keyword>
<evidence type="ECO:0000313" key="16">
    <source>
        <dbReference type="Proteomes" id="UP000078390"/>
    </source>
</evidence>
<dbReference type="GO" id="GO:0006508">
    <property type="term" value="P:proteolysis"/>
    <property type="evidence" value="ECO:0007669"/>
    <property type="project" value="UniProtKB-KW"/>
</dbReference>
<comment type="similarity">
    <text evidence="3">Belongs to the peptidase M50B family.</text>
</comment>
<dbReference type="PATRIC" id="fig|999894.6.peg.1193"/>
<keyword evidence="6 13" id="KW-0812">Transmembrane</keyword>
<dbReference type="InterPro" id="IPR008915">
    <property type="entry name" value="Peptidase_M50"/>
</dbReference>
<evidence type="ECO:0000259" key="14">
    <source>
        <dbReference type="Pfam" id="PF02163"/>
    </source>
</evidence>
<evidence type="ECO:0000256" key="5">
    <source>
        <dbReference type="ARBA" id="ARBA00022670"/>
    </source>
</evidence>
<feature type="domain" description="Peptidase M50" evidence="14">
    <location>
        <begin position="20"/>
        <end position="195"/>
    </location>
</feature>
<proteinExistence type="inferred from homology"/>
<feature type="transmembrane region" description="Helical" evidence="13">
    <location>
        <begin position="138"/>
        <end position="160"/>
    </location>
</feature>
<protein>
    <submittedName>
        <fullName evidence="15">Membrane metalloprotease</fullName>
    </submittedName>
</protein>
<dbReference type="InterPro" id="IPR044537">
    <property type="entry name" value="Rip2-like"/>
</dbReference>
<evidence type="ECO:0000256" key="9">
    <source>
        <dbReference type="ARBA" id="ARBA00022833"/>
    </source>
</evidence>
<keyword evidence="12 13" id="KW-0472">Membrane</keyword>
<keyword evidence="8" id="KW-0378">Hydrolase</keyword>
<dbReference type="PANTHER" id="PTHR35864">
    <property type="entry name" value="ZINC METALLOPROTEASE MJ0611-RELATED"/>
    <property type="match status" value="1"/>
</dbReference>
<evidence type="ECO:0000256" key="2">
    <source>
        <dbReference type="ARBA" id="ARBA00004651"/>
    </source>
</evidence>
<evidence type="ECO:0000256" key="7">
    <source>
        <dbReference type="ARBA" id="ARBA00022723"/>
    </source>
</evidence>
<dbReference type="GO" id="GO:0008237">
    <property type="term" value="F:metallopeptidase activity"/>
    <property type="evidence" value="ECO:0007669"/>
    <property type="project" value="UniProtKB-KW"/>
</dbReference>
<name>A0A179D5L2_9BACT</name>
<keyword evidence="11 15" id="KW-0482">Metalloprotease</keyword>
<evidence type="ECO:0000313" key="15">
    <source>
        <dbReference type="EMBL" id="OAQ20742.1"/>
    </source>
</evidence>
<evidence type="ECO:0000256" key="11">
    <source>
        <dbReference type="ARBA" id="ARBA00023049"/>
    </source>
</evidence>
<dbReference type="CDD" id="cd06158">
    <property type="entry name" value="S2P-M50_like_1"/>
    <property type="match status" value="1"/>
</dbReference>
<dbReference type="Pfam" id="PF02163">
    <property type="entry name" value="Peptidase_M50"/>
    <property type="match status" value="1"/>
</dbReference>
<evidence type="ECO:0000256" key="10">
    <source>
        <dbReference type="ARBA" id="ARBA00022989"/>
    </source>
</evidence>
<feature type="transmembrane region" description="Helical" evidence="13">
    <location>
        <begin position="96"/>
        <end position="118"/>
    </location>
</feature>
<evidence type="ECO:0000256" key="1">
    <source>
        <dbReference type="ARBA" id="ARBA00001947"/>
    </source>
</evidence>
<evidence type="ECO:0000256" key="6">
    <source>
        <dbReference type="ARBA" id="ARBA00022692"/>
    </source>
</evidence>
<dbReference type="STRING" id="999894.TDIS_1198"/>
<evidence type="ECO:0000256" key="13">
    <source>
        <dbReference type="SAM" id="Phobius"/>
    </source>
</evidence>
<dbReference type="GO" id="GO:0046872">
    <property type="term" value="F:metal ion binding"/>
    <property type="evidence" value="ECO:0007669"/>
    <property type="project" value="UniProtKB-KW"/>
</dbReference>
<evidence type="ECO:0000256" key="4">
    <source>
        <dbReference type="ARBA" id="ARBA00022475"/>
    </source>
</evidence>
<gene>
    <name evidence="15" type="ORF">TDIS_1198</name>
</gene>
<keyword evidence="7" id="KW-0479">Metal-binding</keyword>
<dbReference type="PANTHER" id="PTHR35864:SF1">
    <property type="entry name" value="ZINC METALLOPROTEASE YWHC-RELATED"/>
    <property type="match status" value="1"/>
</dbReference>
<comment type="subcellular location">
    <subcellularLocation>
        <location evidence="2">Cell membrane</location>
        <topology evidence="2">Multi-pass membrane protein</topology>
    </subcellularLocation>
</comment>
<evidence type="ECO:0000256" key="8">
    <source>
        <dbReference type="ARBA" id="ARBA00022801"/>
    </source>
</evidence>
<dbReference type="GO" id="GO:0005886">
    <property type="term" value="C:plasma membrane"/>
    <property type="evidence" value="ECO:0007669"/>
    <property type="project" value="UniProtKB-SubCell"/>
</dbReference>
<organism evidence="15 16">
    <name type="scientific">Thermosulfurimonas dismutans</name>
    <dbReference type="NCBI Taxonomy" id="999894"/>
    <lineage>
        <taxon>Bacteria</taxon>
        <taxon>Pseudomonadati</taxon>
        <taxon>Thermodesulfobacteriota</taxon>
        <taxon>Thermodesulfobacteria</taxon>
        <taxon>Thermodesulfobacteriales</taxon>
        <taxon>Thermodesulfobacteriaceae</taxon>
        <taxon>Thermosulfurimonas</taxon>
    </lineage>
</organism>
<keyword evidence="4" id="KW-1003">Cell membrane</keyword>
<keyword evidence="9" id="KW-0862">Zinc</keyword>
<feature type="transmembrane region" description="Helical" evidence="13">
    <location>
        <begin position="12"/>
        <end position="38"/>
    </location>
</feature>
<dbReference type="AlphaFoldDB" id="A0A179D5L2"/>
<sequence length="221" mass="24334">MLDFGFMILSRIGEFLIILPALLAAIVFHELAHGWVAWRLGDPTAKAAGRLSLNPLKHMDPIGTLVLFLTQAIGWAKPVPVNPTYFRNPRQDMMLVGLAGPVANFILAFGMAFLYRILPHFLSGMYPLLGPLTLDFGKIVSTMLYIGVQINIGLALFNLLPIPPLDGSRILAGILPSRLAYIYLRYEYLGFIFLVALVFTGLVGKIILPVIITLTRLFLGG</sequence>
<keyword evidence="16" id="KW-1185">Reference proteome</keyword>
<keyword evidence="5 15" id="KW-0645">Protease</keyword>
<dbReference type="EMBL" id="LWLG01000007">
    <property type="protein sequence ID" value="OAQ20742.1"/>
    <property type="molecule type" value="Genomic_DNA"/>
</dbReference>
<comment type="caution">
    <text evidence="15">The sequence shown here is derived from an EMBL/GenBank/DDBJ whole genome shotgun (WGS) entry which is preliminary data.</text>
</comment>
<feature type="transmembrane region" description="Helical" evidence="13">
    <location>
        <begin position="188"/>
        <end position="212"/>
    </location>
</feature>
<evidence type="ECO:0000256" key="3">
    <source>
        <dbReference type="ARBA" id="ARBA00007931"/>
    </source>
</evidence>
<evidence type="ECO:0000256" key="12">
    <source>
        <dbReference type="ARBA" id="ARBA00023136"/>
    </source>
</evidence>
<dbReference type="Proteomes" id="UP000078390">
    <property type="component" value="Unassembled WGS sequence"/>
</dbReference>
<reference evidence="15 16" key="1">
    <citation type="submission" date="2016-04" db="EMBL/GenBank/DDBJ databases">
        <title>Genome analysis of Thermosulfurimonas dismutans, the first thermophilic sulfur-disproportionating bacterium of the phylum Thermodesulfobacteria.</title>
        <authorList>
            <person name="Mardanov A.V."/>
            <person name="Beletsky A.V."/>
            <person name="Kadnikov V.V."/>
            <person name="Slobodkin A.I."/>
            <person name="Ravin N.V."/>
        </authorList>
    </citation>
    <scope>NUCLEOTIDE SEQUENCE [LARGE SCALE GENOMIC DNA]</scope>
    <source>
        <strain evidence="15 16">S95</strain>
    </source>
</reference>
<comment type="cofactor">
    <cofactor evidence="1">
        <name>Zn(2+)</name>
        <dbReference type="ChEBI" id="CHEBI:29105"/>
    </cofactor>
</comment>